<evidence type="ECO:0000256" key="1">
    <source>
        <dbReference type="SAM" id="MobiDB-lite"/>
    </source>
</evidence>
<organism evidence="2 3">
    <name type="scientific">Caulobacter segnis</name>
    <dbReference type="NCBI Taxonomy" id="88688"/>
    <lineage>
        <taxon>Bacteria</taxon>
        <taxon>Pseudomonadati</taxon>
        <taxon>Pseudomonadota</taxon>
        <taxon>Alphaproteobacteria</taxon>
        <taxon>Caulobacterales</taxon>
        <taxon>Caulobacteraceae</taxon>
        <taxon>Caulobacter</taxon>
    </lineage>
</organism>
<dbReference type="AlphaFoldDB" id="A0A2W5V351"/>
<comment type="caution">
    <text evidence="2">The sequence shown here is derived from an EMBL/GenBank/DDBJ whole genome shotgun (WGS) entry which is preliminary data.</text>
</comment>
<dbReference type="Proteomes" id="UP000249393">
    <property type="component" value="Unassembled WGS sequence"/>
</dbReference>
<evidence type="ECO:0000313" key="2">
    <source>
        <dbReference type="EMBL" id="PZR33742.1"/>
    </source>
</evidence>
<name>A0A2W5V351_9CAUL</name>
<sequence>MVQLPREGVSFLRTCDGQMGPAHKARDDGFCVGGLLPIPRSNQSPPPAPSHHAPPPASAGGCRGVRAR</sequence>
<reference evidence="2 3" key="1">
    <citation type="submission" date="2017-08" db="EMBL/GenBank/DDBJ databases">
        <title>Infants hospitalized years apart are colonized by the same room-sourced microbial strains.</title>
        <authorList>
            <person name="Brooks B."/>
            <person name="Olm M.R."/>
            <person name="Firek B.A."/>
            <person name="Baker R."/>
            <person name="Thomas B.C."/>
            <person name="Morowitz M.J."/>
            <person name="Banfield J.F."/>
        </authorList>
    </citation>
    <scope>NUCLEOTIDE SEQUENCE [LARGE SCALE GENOMIC DNA]</scope>
    <source>
        <strain evidence="2">S2_003_000_R2_4</strain>
    </source>
</reference>
<protein>
    <submittedName>
        <fullName evidence="2">Uncharacterized protein</fullName>
    </submittedName>
</protein>
<accession>A0A2W5V351</accession>
<feature type="compositionally biased region" description="Pro residues" evidence="1">
    <location>
        <begin position="44"/>
        <end position="57"/>
    </location>
</feature>
<feature type="region of interest" description="Disordered" evidence="1">
    <location>
        <begin position="36"/>
        <end position="68"/>
    </location>
</feature>
<proteinExistence type="predicted"/>
<gene>
    <name evidence="2" type="ORF">DI526_12620</name>
</gene>
<evidence type="ECO:0000313" key="3">
    <source>
        <dbReference type="Proteomes" id="UP000249393"/>
    </source>
</evidence>
<dbReference type="EMBL" id="QFQZ01000037">
    <property type="protein sequence ID" value="PZR33742.1"/>
    <property type="molecule type" value="Genomic_DNA"/>
</dbReference>